<evidence type="ECO:0000313" key="12">
    <source>
        <dbReference type="Proteomes" id="UP000016023"/>
    </source>
</evidence>
<keyword evidence="6 8" id="KW-0238">DNA-binding</keyword>
<dbReference type="InterPro" id="IPR023406">
    <property type="entry name" value="Topo_IA_AS"/>
</dbReference>
<feature type="domain" description="Topo IA-type catalytic" evidence="10">
    <location>
        <begin position="147"/>
        <end position="603"/>
    </location>
</feature>
<dbReference type="STRING" id="883158.HMPREF9140_00881"/>
<dbReference type="InterPro" id="IPR028612">
    <property type="entry name" value="Topoisom_1_IA"/>
</dbReference>
<dbReference type="InterPro" id="IPR003601">
    <property type="entry name" value="Topo_IA_2"/>
</dbReference>
<evidence type="ECO:0000259" key="9">
    <source>
        <dbReference type="PROSITE" id="PS50880"/>
    </source>
</evidence>
<dbReference type="Gene3D" id="1.10.460.10">
    <property type="entry name" value="Topoisomerase I, domain 2"/>
    <property type="match status" value="1"/>
</dbReference>
<sequence>MQVESLATFAPLRNVILIVMQENLVIVESPAKAKTIEKFLGKDYKVMSSYGHIRDLKKKELSIDVDTLMPDYEVPDEKKKVVSELKKNAKTAKKVWLASDEDREGEAISWHLCEVLELDEKNTNRIVFHEITKPAILEAIEHPRHLNMNLVNAQQARRVLDRLVGFKLSPVLWRKVKPALSAGRVQSVAVRLIVEREREIQNFKSEAYYRVNAVFVIENQDSTKSEIHAELNKRFSNNEEALAFLEQCKNGHFIVSSITKKPLKRTPAPPFTTSTLQQEAARKLGFTVAQTMMVAQRLYEAGRITYMRTDSVNLSGLAINTSKEEITRLYGENYSKVRQYHTNSKGAQEAHEAIRPTYMKTTAIEGTNQEKRLYDLIWKRTAASQMVDAQIEKTTVSISITPESEKNALKDLQFIVVGETMVFDGFLKVYRESKDDDEQDEEESHILPSMHEGEELERHKIVSTERHSMGPNRYTEASLVHKLEELGIGRPSTYAPTISTIQQRGYVQKGDKEGTKREYVVDTLQDSQINSCIKTEMAGADKGKLIPTDIGIVVTDFLLGHFPNIMDYNFTAKIEQDFDKISEGKAEWHKEMLSFYKNFAPEVDSVMNTRSEHKAGERQLGIDPKTNKPVFVKIGRYGPVIQIGTADDEEKPRFSQIPSSKSMETITLEEALELFKLPRTVGQFEGADIIIGTGRFGPYVLHDKKYVSIPKEEDPFTISLNTAIHLIQNKRALEAQRHIKKFEEDENMEVMNGKYGPYILHNGKNYRIPKNFHEKASELTYEQCVDIVKNAPEPKPRRGKKQ</sequence>
<evidence type="ECO:0000256" key="1">
    <source>
        <dbReference type="ARBA" id="ARBA00000213"/>
    </source>
</evidence>
<comment type="caution">
    <text evidence="8">Lacks conserved residue(s) required for the propagation of feature annotation.</text>
</comment>
<feature type="active site" description="O-(5'-phospho-DNA)-tyrosine intermediate" evidence="8">
    <location>
        <position position="306"/>
    </location>
</feature>
<dbReference type="Proteomes" id="UP000016023">
    <property type="component" value="Unassembled WGS sequence"/>
</dbReference>
<dbReference type="InterPro" id="IPR023405">
    <property type="entry name" value="Topo_IA_core_domain"/>
</dbReference>
<feature type="site" description="Interaction with DNA" evidence="8">
    <location>
        <position position="173"/>
    </location>
</feature>
<feature type="site" description="Interaction with DNA" evidence="8">
    <location>
        <position position="158"/>
    </location>
</feature>
<dbReference type="PROSITE" id="PS52039">
    <property type="entry name" value="TOPO_IA_2"/>
    <property type="match status" value="1"/>
</dbReference>
<evidence type="ECO:0000256" key="3">
    <source>
        <dbReference type="ARBA" id="ARBA00022723"/>
    </source>
</evidence>
<dbReference type="SMART" id="SM00493">
    <property type="entry name" value="TOPRIM"/>
    <property type="match status" value="1"/>
</dbReference>
<feature type="site" description="Interaction with DNA" evidence="8">
    <location>
        <position position="161"/>
    </location>
</feature>
<keyword evidence="3" id="KW-0479">Metal-binding</keyword>
<dbReference type="InterPro" id="IPR034149">
    <property type="entry name" value="TOPRIM_TopoI"/>
</dbReference>
<evidence type="ECO:0000256" key="8">
    <source>
        <dbReference type="HAMAP-Rule" id="MF_00952"/>
    </source>
</evidence>
<evidence type="ECO:0000259" key="10">
    <source>
        <dbReference type="PROSITE" id="PS52039"/>
    </source>
</evidence>
<organism evidence="11 12">
    <name type="scientific">Prevotella micans F0438</name>
    <dbReference type="NCBI Taxonomy" id="883158"/>
    <lineage>
        <taxon>Bacteria</taxon>
        <taxon>Pseudomonadati</taxon>
        <taxon>Bacteroidota</taxon>
        <taxon>Bacteroidia</taxon>
        <taxon>Bacteroidales</taxon>
        <taxon>Prevotellaceae</taxon>
        <taxon>Prevotella</taxon>
    </lineage>
</organism>
<gene>
    <name evidence="8" type="primary">topA</name>
    <name evidence="11" type="ORF">HMPREF9140_00881</name>
</gene>
<dbReference type="HOGENOM" id="CLU_002929_3_2_10"/>
<dbReference type="PROSITE" id="PS50880">
    <property type="entry name" value="TOPRIM"/>
    <property type="match status" value="1"/>
</dbReference>
<accession>H1Q1U3</accession>
<dbReference type="CDD" id="cd00186">
    <property type="entry name" value="TOP1Ac"/>
    <property type="match status" value="1"/>
</dbReference>
<dbReference type="AlphaFoldDB" id="H1Q1U3"/>
<evidence type="ECO:0000256" key="7">
    <source>
        <dbReference type="ARBA" id="ARBA00023235"/>
    </source>
</evidence>
<dbReference type="InterPro" id="IPR025589">
    <property type="entry name" value="Toprim_C_rpt"/>
</dbReference>
<dbReference type="PRINTS" id="PR00417">
    <property type="entry name" value="PRTPISMRASEI"/>
</dbReference>
<keyword evidence="4" id="KW-0460">Magnesium</keyword>
<evidence type="ECO:0000256" key="4">
    <source>
        <dbReference type="ARBA" id="ARBA00022842"/>
    </source>
</evidence>
<dbReference type="Gene3D" id="3.40.50.140">
    <property type="match status" value="1"/>
</dbReference>
<dbReference type="Gene3D" id="1.10.290.10">
    <property type="entry name" value="Topoisomerase I, domain 4"/>
    <property type="match status" value="1"/>
</dbReference>
<dbReference type="InterPro" id="IPR000380">
    <property type="entry name" value="Topo_IA"/>
</dbReference>
<keyword evidence="12" id="KW-1185">Reference proteome</keyword>
<dbReference type="Pfam" id="PF01131">
    <property type="entry name" value="Topoisom_bac"/>
    <property type="match status" value="2"/>
</dbReference>
<comment type="caution">
    <text evidence="11">The sequence shown here is derived from an EMBL/GenBank/DDBJ whole genome shotgun (WGS) entry which is preliminary data.</text>
</comment>
<dbReference type="EMBL" id="AGWK01000027">
    <property type="protein sequence ID" value="EHO71563.1"/>
    <property type="molecule type" value="Genomic_DNA"/>
</dbReference>
<dbReference type="PANTHER" id="PTHR42785:SF1">
    <property type="entry name" value="DNA TOPOISOMERASE"/>
    <property type="match status" value="1"/>
</dbReference>
<comment type="subunit">
    <text evidence="8">Monomer.</text>
</comment>
<dbReference type="EC" id="5.6.2.1" evidence="8"/>
<dbReference type="InterPro" id="IPR013826">
    <property type="entry name" value="Topo_IA_cen_sub3"/>
</dbReference>
<dbReference type="InterPro" id="IPR006171">
    <property type="entry name" value="TOPRIM_dom"/>
</dbReference>
<feature type="site" description="Interaction with DNA" evidence="8">
    <location>
        <position position="308"/>
    </location>
</feature>
<dbReference type="InterPro" id="IPR013497">
    <property type="entry name" value="Topo_IA_cen"/>
</dbReference>
<dbReference type="Pfam" id="PF13368">
    <property type="entry name" value="Toprim_C_rpt"/>
    <property type="match status" value="3"/>
</dbReference>
<comment type="similarity">
    <text evidence="2 8">Belongs to the type IA topoisomerase family.</text>
</comment>
<dbReference type="GO" id="GO:0003917">
    <property type="term" value="F:DNA topoisomerase type I (single strand cut, ATP-independent) activity"/>
    <property type="evidence" value="ECO:0007669"/>
    <property type="project" value="UniProtKB-UniRule"/>
</dbReference>
<dbReference type="Gene3D" id="2.70.20.10">
    <property type="entry name" value="Topoisomerase I, domain 3"/>
    <property type="match status" value="1"/>
</dbReference>
<dbReference type="GO" id="GO:0046872">
    <property type="term" value="F:metal ion binding"/>
    <property type="evidence" value="ECO:0007669"/>
    <property type="project" value="UniProtKB-KW"/>
</dbReference>
<keyword evidence="7 8" id="KW-0413">Isomerase</keyword>
<reference evidence="11 12" key="1">
    <citation type="submission" date="2011-12" db="EMBL/GenBank/DDBJ databases">
        <title>The Genome Sequence of Prevotella micans F0438.</title>
        <authorList>
            <consortium name="The Broad Institute Genome Sequencing Platform"/>
            <person name="Earl A."/>
            <person name="Ward D."/>
            <person name="Feldgarden M."/>
            <person name="Gevers D."/>
            <person name="Izard J."/>
            <person name="Baranova O.V."/>
            <person name="Blanton J.M."/>
            <person name="Wade W.G."/>
            <person name="Dewhirst F.E."/>
            <person name="Young S.K."/>
            <person name="Zeng Q."/>
            <person name="Gargeya S."/>
            <person name="Fitzgerald M."/>
            <person name="Haas B."/>
            <person name="Abouelleil A."/>
            <person name="Alvarado L."/>
            <person name="Arachchi H.M."/>
            <person name="Berlin A."/>
            <person name="Chapman S.B."/>
            <person name="Gearin G."/>
            <person name="Goldberg J."/>
            <person name="Griggs A."/>
            <person name="Gujja S."/>
            <person name="Hansen M."/>
            <person name="Heiman D."/>
            <person name="Howarth C."/>
            <person name="Larimer J."/>
            <person name="Lui A."/>
            <person name="MacDonald P.J.P."/>
            <person name="McCowen C."/>
            <person name="Montmayeur A."/>
            <person name="Murphy C."/>
            <person name="Neiman D."/>
            <person name="Pearson M."/>
            <person name="Priest M."/>
            <person name="Roberts A."/>
            <person name="Saif S."/>
            <person name="Shea T."/>
            <person name="Sisk P."/>
            <person name="Stolte C."/>
            <person name="Sykes S."/>
            <person name="Wortman J."/>
            <person name="Nusbaum C."/>
            <person name="Birren B."/>
        </authorList>
    </citation>
    <scope>NUCLEOTIDE SEQUENCE [LARGE SCALE GENOMIC DNA]</scope>
    <source>
        <strain evidence="11 12">F0438</strain>
    </source>
</reference>
<dbReference type="GO" id="GO:0006265">
    <property type="term" value="P:DNA topological change"/>
    <property type="evidence" value="ECO:0007669"/>
    <property type="project" value="UniProtKB-UniRule"/>
</dbReference>
<evidence type="ECO:0000256" key="5">
    <source>
        <dbReference type="ARBA" id="ARBA00023029"/>
    </source>
</evidence>
<proteinExistence type="inferred from homology"/>
<dbReference type="InterPro" id="IPR013825">
    <property type="entry name" value="Topo_IA_cen_sub2"/>
</dbReference>
<protein>
    <recommendedName>
        <fullName evidence="8">DNA topoisomerase 1</fullName>
        <ecNumber evidence="8">5.6.2.1</ecNumber>
    </recommendedName>
    <alternativeName>
        <fullName evidence="8">DNA topoisomerase I</fullName>
    </alternativeName>
</protein>
<dbReference type="InterPro" id="IPR013824">
    <property type="entry name" value="Topo_IA_cen_sub1"/>
</dbReference>
<evidence type="ECO:0000313" key="11">
    <source>
        <dbReference type="EMBL" id="EHO71563.1"/>
    </source>
</evidence>
<dbReference type="PANTHER" id="PTHR42785">
    <property type="entry name" value="DNA TOPOISOMERASE, TYPE IA, CORE"/>
    <property type="match status" value="1"/>
</dbReference>
<name>H1Q1U3_9BACT</name>
<dbReference type="SMART" id="SM00437">
    <property type="entry name" value="TOP1Ac"/>
    <property type="match status" value="1"/>
</dbReference>
<dbReference type="CDD" id="cd03363">
    <property type="entry name" value="TOPRIM_TopoIA_TopoI"/>
    <property type="match status" value="1"/>
</dbReference>
<dbReference type="PATRIC" id="fig|883158.3.peg.887"/>
<dbReference type="SUPFAM" id="SSF56712">
    <property type="entry name" value="Prokaryotic type I DNA topoisomerase"/>
    <property type="match status" value="1"/>
</dbReference>
<dbReference type="HAMAP" id="MF_00952">
    <property type="entry name" value="Topoisom_1_prok"/>
    <property type="match status" value="1"/>
</dbReference>
<evidence type="ECO:0000256" key="6">
    <source>
        <dbReference type="ARBA" id="ARBA00023125"/>
    </source>
</evidence>
<dbReference type="GO" id="GO:0003677">
    <property type="term" value="F:DNA binding"/>
    <property type="evidence" value="ECO:0007669"/>
    <property type="project" value="UniProtKB-KW"/>
</dbReference>
<dbReference type="InterPro" id="IPR003602">
    <property type="entry name" value="Topo_IA_DNA-bd_dom"/>
</dbReference>
<dbReference type="NCBIfam" id="TIGR01051">
    <property type="entry name" value="topA_bact"/>
    <property type="match status" value="1"/>
</dbReference>
<dbReference type="SMART" id="SM00436">
    <property type="entry name" value="TOP1Bc"/>
    <property type="match status" value="1"/>
</dbReference>
<dbReference type="InterPro" id="IPR005733">
    <property type="entry name" value="TopoI_bac-type"/>
</dbReference>
<dbReference type="eggNOG" id="COG0550">
    <property type="taxonomic scope" value="Bacteria"/>
</dbReference>
<dbReference type="PROSITE" id="PS00396">
    <property type="entry name" value="TOPO_IA_1"/>
    <property type="match status" value="1"/>
</dbReference>
<keyword evidence="5 8" id="KW-0799">Topoisomerase</keyword>
<comment type="catalytic activity">
    <reaction evidence="1 8">
        <text>ATP-independent breakage of single-stranded DNA, followed by passage and rejoining.</text>
        <dbReference type="EC" id="5.6.2.1"/>
    </reaction>
</comment>
<feature type="domain" description="Toprim" evidence="9">
    <location>
        <begin position="22"/>
        <end position="131"/>
    </location>
</feature>
<feature type="site" description="Interaction with DNA" evidence="8">
    <location>
        <position position="504"/>
    </location>
</feature>
<feature type="region of interest" description="Interaction with DNA" evidence="8">
    <location>
        <begin position="181"/>
        <end position="186"/>
    </location>
</feature>
<feature type="site" description="Interaction with DNA" evidence="8">
    <location>
        <position position="157"/>
    </location>
</feature>
<comment type="function">
    <text evidence="8">Releases the supercoiling and torsional tension of DNA, which is introduced during the DNA replication and transcription, by transiently cleaving and rejoining one strand of the DNA duplex. Introduces a single-strand break via transesterification at a target site in duplex DNA. The scissile phosphodiester is attacked by the catalytic tyrosine of the enzyme, resulting in the formation of a DNA-(5'-phosphotyrosyl)-enzyme intermediate and the expulsion of a 3'-OH DNA strand. The free DNA strand then undergoes passage around the unbroken strand, thus removing DNA supercoils. Finally, in the religation step, the DNA 3'-OH attacks the covalent intermediate to expel the active-site tyrosine and restore the DNA phosphodiester backbone.</text>
</comment>
<feature type="site" description="Interaction with DNA" evidence="8">
    <location>
        <position position="52"/>
    </location>
</feature>
<evidence type="ECO:0000256" key="2">
    <source>
        <dbReference type="ARBA" id="ARBA00009446"/>
    </source>
</evidence>
<dbReference type="Pfam" id="PF01751">
    <property type="entry name" value="Toprim"/>
    <property type="match status" value="1"/>
</dbReference>